<organism evidence="2 3">
    <name type="scientific">Maylandia zebra</name>
    <name type="common">zebra mbuna</name>
    <dbReference type="NCBI Taxonomy" id="106582"/>
    <lineage>
        <taxon>Eukaryota</taxon>
        <taxon>Metazoa</taxon>
        <taxon>Chordata</taxon>
        <taxon>Craniata</taxon>
        <taxon>Vertebrata</taxon>
        <taxon>Euteleostomi</taxon>
        <taxon>Actinopterygii</taxon>
        <taxon>Neopterygii</taxon>
        <taxon>Teleostei</taxon>
        <taxon>Neoteleostei</taxon>
        <taxon>Acanthomorphata</taxon>
        <taxon>Ovalentaria</taxon>
        <taxon>Cichlomorphae</taxon>
        <taxon>Cichliformes</taxon>
        <taxon>Cichlidae</taxon>
        <taxon>African cichlids</taxon>
        <taxon>Pseudocrenilabrinae</taxon>
        <taxon>Haplochromini</taxon>
        <taxon>Maylandia</taxon>
        <taxon>Maylandia zebra complex</taxon>
    </lineage>
</organism>
<dbReference type="AlphaFoldDB" id="A0A3P9DTM7"/>
<reference evidence="2" key="1">
    <citation type="submission" date="2025-08" db="UniProtKB">
        <authorList>
            <consortium name="Ensembl"/>
        </authorList>
    </citation>
    <scope>IDENTIFICATION</scope>
</reference>
<dbReference type="Ensembl" id="ENSMZET00005039502.1">
    <property type="protein sequence ID" value="ENSMZEP00005038100.1"/>
    <property type="gene ID" value="ENSMZEG00005028491.1"/>
</dbReference>
<keyword evidence="3" id="KW-1185">Reference proteome</keyword>
<accession>A0A3P9DTM7</accession>
<feature type="compositionally biased region" description="Low complexity" evidence="1">
    <location>
        <begin position="23"/>
        <end position="32"/>
    </location>
</feature>
<feature type="region of interest" description="Disordered" evidence="1">
    <location>
        <begin position="1"/>
        <end position="39"/>
    </location>
</feature>
<sequence length="109" mass="13094">MEQNKEEAVGVPRLQFEAEDPQSDQVSQQPQNDVDDEDGWHDLTLKWETEQIKYLGVNITKDLSKIYNSVYGMFKMERITFIKRLQFDIFSEIWGKWKHYIQLRRPDLV</sequence>
<name>A0A3P9DTM7_9CICH</name>
<evidence type="ECO:0000313" key="2">
    <source>
        <dbReference type="Ensembl" id="ENSMZEP00005038100.1"/>
    </source>
</evidence>
<reference evidence="2" key="2">
    <citation type="submission" date="2025-09" db="UniProtKB">
        <authorList>
            <consortium name="Ensembl"/>
        </authorList>
    </citation>
    <scope>IDENTIFICATION</scope>
</reference>
<protein>
    <submittedName>
        <fullName evidence="2">Uncharacterized protein</fullName>
    </submittedName>
</protein>
<evidence type="ECO:0000256" key="1">
    <source>
        <dbReference type="SAM" id="MobiDB-lite"/>
    </source>
</evidence>
<proteinExistence type="predicted"/>
<evidence type="ECO:0000313" key="3">
    <source>
        <dbReference type="Proteomes" id="UP000265160"/>
    </source>
</evidence>
<dbReference type="Proteomes" id="UP000265160">
    <property type="component" value="Unplaced"/>
</dbReference>